<dbReference type="Gene3D" id="1.20.120.450">
    <property type="entry name" value="dinb family like domain"/>
    <property type="match status" value="1"/>
</dbReference>
<proteinExistence type="predicted"/>
<dbReference type="STRING" id="346185.AAY42_09165"/>
<dbReference type="Pfam" id="PF12867">
    <property type="entry name" value="DinB_2"/>
    <property type="match status" value="1"/>
</dbReference>
<comment type="caution">
    <text evidence="2">The sequence shown here is derived from an EMBL/GenBank/DDBJ whole genome shotgun (WGS) entry which is preliminary data.</text>
</comment>
<dbReference type="Proteomes" id="UP000050827">
    <property type="component" value="Unassembled WGS sequence"/>
</dbReference>
<sequence>MKFELNKAIPVLEKTPLVIRTLLRDLPLEWILENEGKDTWSPFDVIGHLIHGEKTDWMVRTELILEDGTPKTFQPFDRFAQFENSKDKNLEDLFDEFEELRKNNLTSLKSKNLTSKDLDRIGVHPELGEVTLAQLLSAWVVHDLGHIAQISRVMAKQYKSEVGPWPKYLTILNHIPKE</sequence>
<dbReference type="OrthoDB" id="1434917at2"/>
<dbReference type="PATRIC" id="fig|1547436.3.peg.1887"/>
<accession>A0A0N8WFY9</accession>
<dbReference type="InterPro" id="IPR024775">
    <property type="entry name" value="DinB-like"/>
</dbReference>
<organism evidence="2 3">
    <name type="scientific">Flagellimonas eckloniae</name>
    <dbReference type="NCBI Taxonomy" id="346185"/>
    <lineage>
        <taxon>Bacteria</taxon>
        <taxon>Pseudomonadati</taxon>
        <taxon>Bacteroidota</taxon>
        <taxon>Flavobacteriia</taxon>
        <taxon>Flavobacteriales</taxon>
        <taxon>Flavobacteriaceae</taxon>
        <taxon>Flagellimonas</taxon>
    </lineage>
</organism>
<name>A0A0N8WFY9_9FLAO</name>
<gene>
    <name evidence="2" type="ORF">AAY42_09165</name>
</gene>
<protein>
    <recommendedName>
        <fullName evidence="1">DinB-like domain-containing protein</fullName>
    </recommendedName>
</protein>
<reference evidence="2 3" key="1">
    <citation type="submission" date="2015-04" db="EMBL/GenBank/DDBJ databases">
        <title>Complete genome of flavobacterium.</title>
        <authorList>
            <person name="Kwon Y.M."/>
            <person name="Kim S.-J."/>
        </authorList>
    </citation>
    <scope>NUCLEOTIDE SEQUENCE [LARGE SCALE GENOMIC DNA]</scope>
    <source>
        <strain evidence="2 3">DK169</strain>
    </source>
</reference>
<dbReference type="RefSeq" id="WP_055394429.1">
    <property type="nucleotide sequence ID" value="NZ_LCTZ01000002.1"/>
</dbReference>
<evidence type="ECO:0000313" key="2">
    <source>
        <dbReference type="EMBL" id="KQC30027.1"/>
    </source>
</evidence>
<evidence type="ECO:0000313" key="3">
    <source>
        <dbReference type="Proteomes" id="UP000050827"/>
    </source>
</evidence>
<dbReference type="EMBL" id="LCTZ01000002">
    <property type="protein sequence ID" value="KQC30027.1"/>
    <property type="molecule type" value="Genomic_DNA"/>
</dbReference>
<dbReference type="SUPFAM" id="SSF109854">
    <property type="entry name" value="DinB/YfiT-like putative metalloenzymes"/>
    <property type="match status" value="1"/>
</dbReference>
<dbReference type="AlphaFoldDB" id="A0A0N8WFY9"/>
<keyword evidence="3" id="KW-1185">Reference proteome</keyword>
<feature type="domain" description="DinB-like" evidence="1">
    <location>
        <begin position="13"/>
        <end position="150"/>
    </location>
</feature>
<dbReference type="InterPro" id="IPR034660">
    <property type="entry name" value="DinB/YfiT-like"/>
</dbReference>
<evidence type="ECO:0000259" key="1">
    <source>
        <dbReference type="Pfam" id="PF12867"/>
    </source>
</evidence>